<dbReference type="PANTHER" id="PTHR46797">
    <property type="entry name" value="HTH-TYPE TRANSCRIPTIONAL REGULATOR"/>
    <property type="match status" value="1"/>
</dbReference>
<sequence length="189" mass="20842">MGDRRRGVQDADIRLGAAIRSRRKELGCTLVQVAADTGLSHPFLSQVERGRARPSMRSLFLIAESLRTTQQAFLAEAAPSAGGVRLEQGTDQVVDSVRLLDHYEAGADVTERVVRTEEFEDYFSHARREFVYVVSGTIEVELLVEPEKPAVHELGPRDSIACPGRAKHRHRRTSPDPALVLIVHSGPPA</sequence>
<protein>
    <submittedName>
        <fullName evidence="3">XRE family transcriptional regulator</fullName>
    </submittedName>
</protein>
<keyword evidence="1" id="KW-0238">DNA-binding</keyword>
<proteinExistence type="predicted"/>
<dbReference type="InterPro" id="IPR014710">
    <property type="entry name" value="RmlC-like_jellyroll"/>
</dbReference>
<dbReference type="AlphaFoldDB" id="A0A2N3Y2S5"/>
<comment type="caution">
    <text evidence="3">The sequence shown here is derived from an EMBL/GenBank/DDBJ whole genome shotgun (WGS) entry which is preliminary data.</text>
</comment>
<dbReference type="GO" id="GO:0005829">
    <property type="term" value="C:cytosol"/>
    <property type="evidence" value="ECO:0007669"/>
    <property type="project" value="TreeGrafter"/>
</dbReference>
<dbReference type="SUPFAM" id="SSF47413">
    <property type="entry name" value="lambda repressor-like DNA-binding domains"/>
    <property type="match status" value="1"/>
</dbReference>
<dbReference type="Pfam" id="PF07883">
    <property type="entry name" value="Cupin_2"/>
    <property type="match status" value="1"/>
</dbReference>
<dbReference type="SUPFAM" id="SSF51182">
    <property type="entry name" value="RmlC-like cupins"/>
    <property type="match status" value="1"/>
</dbReference>
<name>A0A2N3Y2S5_SACSN</name>
<dbReference type="InterPro" id="IPR013096">
    <property type="entry name" value="Cupin_2"/>
</dbReference>
<dbReference type="EMBL" id="PJNB01000001">
    <property type="protein sequence ID" value="PKW17141.1"/>
    <property type="molecule type" value="Genomic_DNA"/>
</dbReference>
<evidence type="ECO:0000259" key="2">
    <source>
        <dbReference type="PROSITE" id="PS50943"/>
    </source>
</evidence>
<gene>
    <name evidence="3" type="ORF">A8926_5073</name>
</gene>
<dbReference type="GO" id="GO:0003700">
    <property type="term" value="F:DNA-binding transcription factor activity"/>
    <property type="evidence" value="ECO:0007669"/>
    <property type="project" value="TreeGrafter"/>
</dbReference>
<feature type="domain" description="HTH cro/C1-type" evidence="2">
    <location>
        <begin position="19"/>
        <end position="73"/>
    </location>
</feature>
<evidence type="ECO:0000313" key="4">
    <source>
        <dbReference type="Proteomes" id="UP000233786"/>
    </source>
</evidence>
<dbReference type="Gene3D" id="2.60.120.10">
    <property type="entry name" value="Jelly Rolls"/>
    <property type="match status" value="1"/>
</dbReference>
<dbReference type="PANTHER" id="PTHR46797:SF1">
    <property type="entry name" value="METHYLPHOSPHONATE SYNTHASE"/>
    <property type="match status" value="1"/>
</dbReference>
<dbReference type="InterPro" id="IPR010982">
    <property type="entry name" value="Lambda_DNA-bd_dom_sf"/>
</dbReference>
<dbReference type="Pfam" id="PF01381">
    <property type="entry name" value="HTH_3"/>
    <property type="match status" value="1"/>
</dbReference>
<dbReference type="PROSITE" id="PS50943">
    <property type="entry name" value="HTH_CROC1"/>
    <property type="match status" value="1"/>
</dbReference>
<evidence type="ECO:0000313" key="3">
    <source>
        <dbReference type="EMBL" id="PKW17141.1"/>
    </source>
</evidence>
<dbReference type="RefSeq" id="WP_010693116.1">
    <property type="nucleotide sequence ID" value="NZ_CP061007.1"/>
</dbReference>
<dbReference type="CDD" id="cd00093">
    <property type="entry name" value="HTH_XRE"/>
    <property type="match status" value="1"/>
</dbReference>
<dbReference type="GO" id="GO:0003677">
    <property type="term" value="F:DNA binding"/>
    <property type="evidence" value="ECO:0007669"/>
    <property type="project" value="UniProtKB-KW"/>
</dbReference>
<evidence type="ECO:0000256" key="1">
    <source>
        <dbReference type="ARBA" id="ARBA00023125"/>
    </source>
</evidence>
<dbReference type="InterPro" id="IPR050807">
    <property type="entry name" value="TransReg_Diox_bact_type"/>
</dbReference>
<dbReference type="SMART" id="SM00530">
    <property type="entry name" value="HTH_XRE"/>
    <property type="match status" value="1"/>
</dbReference>
<dbReference type="CDD" id="cd02209">
    <property type="entry name" value="cupin_XRE_C"/>
    <property type="match status" value="1"/>
</dbReference>
<dbReference type="Proteomes" id="UP000233786">
    <property type="component" value="Unassembled WGS sequence"/>
</dbReference>
<dbReference type="STRING" id="994479.GCA_000194155_01359"/>
<dbReference type="Gene3D" id="1.10.260.40">
    <property type="entry name" value="lambda repressor-like DNA-binding domains"/>
    <property type="match status" value="1"/>
</dbReference>
<dbReference type="InterPro" id="IPR011051">
    <property type="entry name" value="RmlC_Cupin_sf"/>
</dbReference>
<reference evidence="3" key="1">
    <citation type="submission" date="2017-12" db="EMBL/GenBank/DDBJ databases">
        <title>Sequencing the genomes of 1000 Actinobacteria strains.</title>
        <authorList>
            <person name="Klenk H.-P."/>
        </authorList>
    </citation>
    <scope>NUCLEOTIDE SEQUENCE [LARGE SCALE GENOMIC DNA]</scope>
    <source>
        <strain evidence="3">DSM 44228</strain>
    </source>
</reference>
<accession>A0A2N3Y2S5</accession>
<keyword evidence="4" id="KW-1185">Reference proteome</keyword>
<dbReference type="InterPro" id="IPR001387">
    <property type="entry name" value="Cro/C1-type_HTH"/>
</dbReference>
<organism evidence="3 4">
    <name type="scientific">Saccharopolyspora spinosa</name>
    <dbReference type="NCBI Taxonomy" id="60894"/>
    <lineage>
        <taxon>Bacteria</taxon>
        <taxon>Bacillati</taxon>
        <taxon>Actinomycetota</taxon>
        <taxon>Actinomycetes</taxon>
        <taxon>Pseudonocardiales</taxon>
        <taxon>Pseudonocardiaceae</taxon>
        <taxon>Saccharopolyspora</taxon>
    </lineage>
</organism>